<dbReference type="Gene3D" id="1.10.10.60">
    <property type="entry name" value="Homeodomain-like"/>
    <property type="match status" value="1"/>
</dbReference>
<dbReference type="PANTHER" id="PTHR47894">
    <property type="entry name" value="HTH-TYPE TRANSCRIPTIONAL REGULATOR GADX"/>
    <property type="match status" value="1"/>
</dbReference>
<evidence type="ECO:0000259" key="5">
    <source>
        <dbReference type="PROSITE" id="PS01124"/>
    </source>
</evidence>
<name>A0A3L7DUI2_9GAMM</name>
<dbReference type="Pfam" id="PF12833">
    <property type="entry name" value="HTH_18"/>
    <property type="match status" value="1"/>
</dbReference>
<accession>A0A3L7DUI2</accession>
<dbReference type="GO" id="GO:0003700">
    <property type="term" value="F:DNA-binding transcription factor activity"/>
    <property type="evidence" value="ECO:0007669"/>
    <property type="project" value="InterPro"/>
</dbReference>
<dbReference type="AlphaFoldDB" id="A0A3L7DUI2"/>
<evidence type="ECO:0000256" key="4">
    <source>
        <dbReference type="SAM" id="MobiDB-lite"/>
    </source>
</evidence>
<dbReference type="InterPro" id="IPR018060">
    <property type="entry name" value="HTH_AraC"/>
</dbReference>
<dbReference type="InterPro" id="IPR032687">
    <property type="entry name" value="AraC-type_N"/>
</dbReference>
<dbReference type="Pfam" id="PF12625">
    <property type="entry name" value="Arabinose_bd"/>
    <property type="match status" value="1"/>
</dbReference>
<protein>
    <submittedName>
        <fullName evidence="6">Helix-turn-helix domain-containing protein</fullName>
    </submittedName>
</protein>
<keyword evidence="1" id="KW-0805">Transcription regulation</keyword>
<evidence type="ECO:0000256" key="2">
    <source>
        <dbReference type="ARBA" id="ARBA00023125"/>
    </source>
</evidence>
<keyword evidence="3" id="KW-0804">Transcription</keyword>
<dbReference type="PROSITE" id="PS01124">
    <property type="entry name" value="HTH_ARAC_FAMILY_2"/>
    <property type="match status" value="1"/>
</dbReference>
<evidence type="ECO:0000256" key="1">
    <source>
        <dbReference type="ARBA" id="ARBA00023015"/>
    </source>
</evidence>
<feature type="region of interest" description="Disordered" evidence="4">
    <location>
        <begin position="348"/>
        <end position="369"/>
    </location>
</feature>
<proteinExistence type="predicted"/>
<feature type="domain" description="HTH araC/xylS-type" evidence="5">
    <location>
        <begin position="256"/>
        <end position="354"/>
    </location>
</feature>
<dbReference type="SMART" id="SM00342">
    <property type="entry name" value="HTH_ARAC"/>
    <property type="match status" value="1"/>
</dbReference>
<dbReference type="Proteomes" id="UP000265509">
    <property type="component" value="Unassembled WGS sequence"/>
</dbReference>
<gene>
    <name evidence="6" type="ORF">DWB85_19050</name>
</gene>
<dbReference type="SUPFAM" id="SSF46689">
    <property type="entry name" value="Homeodomain-like"/>
    <property type="match status" value="1"/>
</dbReference>
<evidence type="ECO:0000256" key="3">
    <source>
        <dbReference type="ARBA" id="ARBA00023163"/>
    </source>
</evidence>
<evidence type="ECO:0000313" key="7">
    <source>
        <dbReference type="Proteomes" id="UP000265509"/>
    </source>
</evidence>
<dbReference type="PRINTS" id="PR00032">
    <property type="entry name" value="HTHARAC"/>
</dbReference>
<sequence>MLSITIPARKFQLLISYLALFELDVEAIISTTGLTTDQIMSMPAEQQLPANYYSRIYKAAAIKLQQFSQPIIWGAGVGSESFEMMCYCLIGARTLGEALQLASRFERLLFSKNCYQTTLIEDKESSMVKLSFTLDLPEGGTPLVPSTWDRAGYTLTVARASGLRTWHALCGWLIGESIPVADLSIDAPPIDRKYRESLSRIFQCPVRFNAGENTFTFHQSLLKRRIVQTHESLVAFLNNSVYQLIEQDVVPASTSRAIRSLIVIELGTRMPSIGEVAAMLYISESTLRRRLHDEGTTYQAIKDEVRCELAIGRLLNEKLSIVEIAESLGYTESSTFVRSFKRWTGLSPSSYKRKYRPSITRETPHDKSS</sequence>
<evidence type="ECO:0000313" key="6">
    <source>
        <dbReference type="EMBL" id="RLQ20179.1"/>
    </source>
</evidence>
<dbReference type="GO" id="GO:0000976">
    <property type="term" value="F:transcription cis-regulatory region binding"/>
    <property type="evidence" value="ECO:0007669"/>
    <property type="project" value="TreeGrafter"/>
</dbReference>
<dbReference type="GO" id="GO:0005829">
    <property type="term" value="C:cytosol"/>
    <property type="evidence" value="ECO:0007669"/>
    <property type="project" value="TreeGrafter"/>
</dbReference>
<keyword evidence="7" id="KW-1185">Reference proteome</keyword>
<dbReference type="EMBL" id="QRAN01000043">
    <property type="protein sequence ID" value="RLQ20179.1"/>
    <property type="molecule type" value="Genomic_DNA"/>
</dbReference>
<dbReference type="PANTHER" id="PTHR47894:SF1">
    <property type="entry name" value="HTH-TYPE TRANSCRIPTIONAL REGULATOR VQSM"/>
    <property type="match status" value="1"/>
</dbReference>
<dbReference type="OrthoDB" id="9783876at2"/>
<dbReference type="RefSeq" id="WP_117957644.1">
    <property type="nucleotide sequence ID" value="NZ_QRAN01000043.1"/>
</dbReference>
<dbReference type="InterPro" id="IPR020449">
    <property type="entry name" value="Tscrpt_reg_AraC-type_HTH"/>
</dbReference>
<organism evidence="6 7">
    <name type="scientific">Seongchinamella sediminis</name>
    <dbReference type="NCBI Taxonomy" id="2283635"/>
    <lineage>
        <taxon>Bacteria</taxon>
        <taxon>Pseudomonadati</taxon>
        <taxon>Pseudomonadota</taxon>
        <taxon>Gammaproteobacteria</taxon>
        <taxon>Cellvibrionales</taxon>
        <taxon>Halieaceae</taxon>
        <taxon>Seongchinamella</taxon>
    </lineage>
</organism>
<comment type="caution">
    <text evidence="6">The sequence shown here is derived from an EMBL/GenBank/DDBJ whole genome shotgun (WGS) entry which is preliminary data.</text>
</comment>
<reference evidence="6 7" key="1">
    <citation type="submission" date="2018-07" db="EMBL/GenBank/DDBJ databases">
        <title>Halioglobus sp. genome submission.</title>
        <authorList>
            <person name="Ye M.-Q."/>
            <person name="Du Z.-J."/>
        </authorList>
    </citation>
    <scope>NUCLEOTIDE SEQUENCE [LARGE SCALE GENOMIC DNA]</scope>
    <source>
        <strain evidence="6 7">U0301</strain>
    </source>
</reference>
<dbReference type="InterPro" id="IPR009057">
    <property type="entry name" value="Homeodomain-like_sf"/>
</dbReference>
<keyword evidence="2" id="KW-0238">DNA-binding</keyword>